<sequence length="120" mass="13813">METTYIQTDIKHVRRFLDACDGNWHHCIHVTCPSCKTSGICRESGFLFHPDATAEPLILPLSDARILFSCYPEPEECISNISVSAFLSLYRSYLNIRTATKSDCPCMELLKMQEEKNYDW</sequence>
<reference evidence="1 2" key="1">
    <citation type="submission" date="2019-08" db="EMBL/GenBank/DDBJ databases">
        <title>In-depth cultivation of the pig gut microbiome towards novel bacterial diversity and tailored functional studies.</title>
        <authorList>
            <person name="Wylensek D."/>
            <person name="Hitch T.C.A."/>
            <person name="Clavel T."/>
        </authorList>
    </citation>
    <scope>NUCLEOTIDE SEQUENCE [LARGE SCALE GENOMIC DNA]</scope>
    <source>
        <strain evidence="1 2">BL-389-WT-3D</strain>
    </source>
</reference>
<organism evidence="1 2">
    <name type="scientific">Clostridium scindens (strain JCM 10418 / VPI 12708)</name>
    <dbReference type="NCBI Taxonomy" id="29347"/>
    <lineage>
        <taxon>Bacteria</taxon>
        <taxon>Bacillati</taxon>
        <taxon>Bacillota</taxon>
        <taxon>Clostridia</taxon>
        <taxon>Lachnospirales</taxon>
        <taxon>Lachnospiraceae</taxon>
    </lineage>
</organism>
<dbReference type="RefSeq" id="WP_154322148.1">
    <property type="nucleotide sequence ID" value="NZ_CP045695.1"/>
</dbReference>
<comment type="caution">
    <text evidence="1">The sequence shown here is derived from an EMBL/GenBank/DDBJ whole genome shotgun (WGS) entry which is preliminary data.</text>
</comment>
<protein>
    <submittedName>
        <fullName evidence="1">Uncharacterized protein</fullName>
    </submittedName>
</protein>
<proteinExistence type="predicted"/>
<accession>A0A844FAH7</accession>
<dbReference type="Proteomes" id="UP000462363">
    <property type="component" value="Unassembled WGS sequence"/>
</dbReference>
<evidence type="ECO:0000313" key="2">
    <source>
        <dbReference type="Proteomes" id="UP000462363"/>
    </source>
</evidence>
<evidence type="ECO:0000313" key="1">
    <source>
        <dbReference type="EMBL" id="MSS39379.1"/>
    </source>
</evidence>
<name>A0A844FAH7_CLOSV</name>
<gene>
    <name evidence="1" type="ORF">FYJ37_03160</name>
</gene>
<dbReference type="EMBL" id="VUMB01000005">
    <property type="protein sequence ID" value="MSS39379.1"/>
    <property type="molecule type" value="Genomic_DNA"/>
</dbReference>
<dbReference type="AlphaFoldDB" id="A0A844FAH7"/>